<dbReference type="Proteomes" id="UP001609376">
    <property type="component" value="Unassembled WGS sequence"/>
</dbReference>
<evidence type="ECO:0000313" key="8">
    <source>
        <dbReference type="Proteomes" id="UP001609376"/>
    </source>
</evidence>
<dbReference type="SUPFAM" id="SSF46458">
    <property type="entry name" value="Globin-like"/>
    <property type="match status" value="1"/>
</dbReference>
<evidence type="ECO:0000256" key="3">
    <source>
        <dbReference type="ARBA" id="ARBA00022723"/>
    </source>
</evidence>
<evidence type="ECO:0000256" key="4">
    <source>
        <dbReference type="ARBA" id="ARBA00023004"/>
    </source>
</evidence>
<dbReference type="PROSITE" id="PS01033">
    <property type="entry name" value="GLOBIN"/>
    <property type="match status" value="1"/>
</dbReference>
<protein>
    <submittedName>
        <fullName evidence="7">Globin domain-containing protein</fullName>
    </submittedName>
</protein>
<comment type="caution">
    <text evidence="7">The sequence shown here is derived from an EMBL/GenBank/DDBJ whole genome shotgun (WGS) entry which is preliminary data.</text>
</comment>
<evidence type="ECO:0000313" key="7">
    <source>
        <dbReference type="EMBL" id="MFH5773268.1"/>
    </source>
</evidence>
<dbReference type="Pfam" id="PF00042">
    <property type="entry name" value="Globin"/>
    <property type="match status" value="1"/>
</dbReference>
<dbReference type="EMBL" id="JBIMPR010000002">
    <property type="protein sequence ID" value="MFH5773268.1"/>
    <property type="molecule type" value="Genomic_DNA"/>
</dbReference>
<dbReference type="RefSeq" id="WP_395131886.1">
    <property type="nucleotide sequence ID" value="NZ_JBIMPR010000002.1"/>
</dbReference>
<reference evidence="7 8" key="1">
    <citation type="submission" date="2024-10" db="EMBL/GenBank/DDBJ databases">
        <title>Paracoccus drimophilus sp. nov., a novel bacterium from corn roots in Hunan.</title>
        <authorList>
            <person name="Li X."/>
        </authorList>
    </citation>
    <scope>NUCLEOTIDE SEQUENCE [LARGE SCALE GENOMIC DNA]</scope>
    <source>
        <strain evidence="7 8">NGMCC 1.201697</strain>
    </source>
</reference>
<keyword evidence="4" id="KW-0408">Iron</keyword>
<keyword evidence="5" id="KW-0813">Transport</keyword>
<sequence length="141" mass="15057">MLPSDIALIRRQFAAVKGQEAAFGAAFYARLFQDAPRLRVLFPPDLADQSRKLMMTLGFAVASLDRVEALRPVVVELGCRHVAYGVDAGMLAPVGQALLATLADTFGPGFDTDARAAWLSAYSTLAAMMAEGLDAARNRVA</sequence>
<dbReference type="PANTHER" id="PTHR43396">
    <property type="entry name" value="FLAVOHEMOPROTEIN"/>
    <property type="match status" value="1"/>
</dbReference>
<keyword evidence="3" id="KW-0479">Metal-binding</keyword>
<comment type="similarity">
    <text evidence="5">Belongs to the globin family.</text>
</comment>
<evidence type="ECO:0000256" key="2">
    <source>
        <dbReference type="ARBA" id="ARBA00022621"/>
    </source>
</evidence>
<keyword evidence="1 5" id="KW-0349">Heme</keyword>
<evidence type="ECO:0000259" key="6">
    <source>
        <dbReference type="PROSITE" id="PS01033"/>
    </source>
</evidence>
<feature type="domain" description="Globin" evidence="6">
    <location>
        <begin position="1"/>
        <end position="134"/>
    </location>
</feature>
<dbReference type="InterPro" id="IPR009050">
    <property type="entry name" value="Globin-like_sf"/>
</dbReference>
<name>A0ABW7LG15_9RHOB</name>
<dbReference type="InterPro" id="IPR012292">
    <property type="entry name" value="Globin/Proto"/>
</dbReference>
<proteinExistence type="inferred from homology"/>
<accession>A0ABW7LG15</accession>
<dbReference type="PANTHER" id="PTHR43396:SF3">
    <property type="entry name" value="FLAVOHEMOPROTEIN"/>
    <property type="match status" value="1"/>
</dbReference>
<keyword evidence="2 5" id="KW-0561">Oxygen transport</keyword>
<evidence type="ECO:0000256" key="5">
    <source>
        <dbReference type="RuleBase" id="RU000356"/>
    </source>
</evidence>
<dbReference type="Gene3D" id="1.10.490.10">
    <property type="entry name" value="Globins"/>
    <property type="match status" value="1"/>
</dbReference>
<dbReference type="InterPro" id="IPR000971">
    <property type="entry name" value="Globin"/>
</dbReference>
<evidence type="ECO:0000256" key="1">
    <source>
        <dbReference type="ARBA" id="ARBA00022617"/>
    </source>
</evidence>
<keyword evidence="8" id="KW-1185">Reference proteome</keyword>
<gene>
    <name evidence="7" type="ORF">ACHFJ0_03390</name>
</gene>
<organism evidence="7 8">
    <name type="scientific">Paracoccus broussonetiae subsp. drimophilus</name>
    <dbReference type="NCBI Taxonomy" id="3373869"/>
    <lineage>
        <taxon>Bacteria</taxon>
        <taxon>Pseudomonadati</taxon>
        <taxon>Pseudomonadota</taxon>
        <taxon>Alphaproteobacteria</taxon>
        <taxon>Rhodobacterales</taxon>
        <taxon>Paracoccaceae</taxon>
        <taxon>Paracoccus</taxon>
        <taxon>Paracoccus broussonetiae</taxon>
    </lineage>
</organism>